<keyword evidence="6" id="KW-1185">Reference proteome</keyword>
<evidence type="ECO:0000259" key="4">
    <source>
        <dbReference type="PROSITE" id="PS01124"/>
    </source>
</evidence>
<proteinExistence type="predicted"/>
<dbReference type="Gene3D" id="3.40.50.880">
    <property type="match status" value="1"/>
</dbReference>
<dbReference type="InterPro" id="IPR018062">
    <property type="entry name" value="HTH_AraC-typ_CS"/>
</dbReference>
<dbReference type="PROSITE" id="PS01124">
    <property type="entry name" value="HTH_ARAC_FAMILY_2"/>
    <property type="match status" value="1"/>
</dbReference>
<gene>
    <name evidence="5" type="ORF">V4C55_23120</name>
</gene>
<evidence type="ECO:0000313" key="5">
    <source>
        <dbReference type="EMBL" id="MEM5288621.1"/>
    </source>
</evidence>
<dbReference type="Gene3D" id="1.10.10.60">
    <property type="entry name" value="Homeodomain-like"/>
    <property type="match status" value="1"/>
</dbReference>
<protein>
    <submittedName>
        <fullName evidence="5">Helix-turn-helix domain-containing protein</fullName>
    </submittedName>
</protein>
<dbReference type="EMBL" id="JAZHGC010000020">
    <property type="protein sequence ID" value="MEM5288621.1"/>
    <property type="molecule type" value="Genomic_DNA"/>
</dbReference>
<sequence length="333" mass="36464">MKTTDRTISSDTRRAIPAHGEAHEAHFIGIAVFDGFSMLPAAEVVNVFDKANQVLAAGPGGLPCYRTAFVSSHGGSVSSSAKIDVLTQSVERLFAMRALFVASGEPTVGFETDLRFVEWLRETARRADDLFAIGNGDALMSAIGESRGRFDIRFPLAGSMGVIARSAVRLALELVRQDFGVAVLRRVLELIPDTGLPEFTAIAGDNAKSIKDKIHESAQWISRNCNKAISVTVAAQTAGMSERSYLRHFRAEMGIKPSEHLRRSRVELAAAMLESSDLPVDKIARRCGLTSGECLARLFRQVWQISPTEYRGRVRSISTDASRSAQFERHRPT</sequence>
<dbReference type="Proteomes" id="UP001494588">
    <property type="component" value="Unassembled WGS sequence"/>
</dbReference>
<keyword evidence="1" id="KW-0805">Transcription regulation</keyword>
<organism evidence="5 6">
    <name type="scientific">Paraburkholderia sabiae</name>
    <dbReference type="NCBI Taxonomy" id="273251"/>
    <lineage>
        <taxon>Bacteria</taxon>
        <taxon>Pseudomonadati</taxon>
        <taxon>Pseudomonadota</taxon>
        <taxon>Betaproteobacteria</taxon>
        <taxon>Burkholderiales</taxon>
        <taxon>Burkholderiaceae</taxon>
        <taxon>Paraburkholderia</taxon>
    </lineage>
</organism>
<evidence type="ECO:0000313" key="6">
    <source>
        <dbReference type="Proteomes" id="UP001494588"/>
    </source>
</evidence>
<dbReference type="InterPro" id="IPR009057">
    <property type="entry name" value="Homeodomain-like_sf"/>
</dbReference>
<comment type="caution">
    <text evidence="5">The sequence shown here is derived from an EMBL/GenBank/DDBJ whole genome shotgun (WGS) entry which is preliminary data.</text>
</comment>
<dbReference type="PANTHER" id="PTHR43280">
    <property type="entry name" value="ARAC-FAMILY TRANSCRIPTIONAL REGULATOR"/>
    <property type="match status" value="1"/>
</dbReference>
<dbReference type="SUPFAM" id="SSF46689">
    <property type="entry name" value="Homeodomain-like"/>
    <property type="match status" value="2"/>
</dbReference>
<keyword evidence="3" id="KW-0804">Transcription</keyword>
<dbReference type="RefSeq" id="WP_201654775.1">
    <property type="nucleotide sequence ID" value="NZ_CAJHCS010000020.1"/>
</dbReference>
<dbReference type="InterPro" id="IPR018060">
    <property type="entry name" value="HTH_AraC"/>
</dbReference>
<feature type="domain" description="HTH araC/xylS-type" evidence="4">
    <location>
        <begin position="215"/>
        <end position="313"/>
    </location>
</feature>
<dbReference type="PROSITE" id="PS00041">
    <property type="entry name" value="HTH_ARAC_FAMILY_1"/>
    <property type="match status" value="1"/>
</dbReference>
<name>A0ABU9QGS6_9BURK</name>
<evidence type="ECO:0000256" key="3">
    <source>
        <dbReference type="ARBA" id="ARBA00023163"/>
    </source>
</evidence>
<dbReference type="Pfam" id="PF12833">
    <property type="entry name" value="HTH_18"/>
    <property type="match status" value="1"/>
</dbReference>
<evidence type="ECO:0000256" key="2">
    <source>
        <dbReference type="ARBA" id="ARBA00023125"/>
    </source>
</evidence>
<dbReference type="SMART" id="SM00342">
    <property type="entry name" value="HTH_ARAC"/>
    <property type="match status" value="1"/>
</dbReference>
<evidence type="ECO:0000256" key="1">
    <source>
        <dbReference type="ARBA" id="ARBA00023015"/>
    </source>
</evidence>
<dbReference type="PANTHER" id="PTHR43280:SF2">
    <property type="entry name" value="HTH-TYPE TRANSCRIPTIONAL REGULATOR EXSA"/>
    <property type="match status" value="1"/>
</dbReference>
<keyword evidence="2" id="KW-0238">DNA-binding</keyword>
<dbReference type="InterPro" id="IPR029062">
    <property type="entry name" value="Class_I_gatase-like"/>
</dbReference>
<reference evidence="5 6" key="1">
    <citation type="submission" date="2024-01" db="EMBL/GenBank/DDBJ databases">
        <title>The diversity of rhizobia nodulating Mimosa spp. in eleven states of Brazil covering several biomes is determined by host plant, location, and edaphic factors.</title>
        <authorList>
            <person name="Rouws L."/>
            <person name="Barauna A."/>
            <person name="Beukes C."/>
            <person name="De Faria S.M."/>
            <person name="Gross E."/>
            <person name="Dos Reis Junior F.B."/>
            <person name="Simon M."/>
            <person name="Maluk M."/>
            <person name="Odee D.W."/>
            <person name="Kenicer G."/>
            <person name="Young J.P.W."/>
            <person name="Reis V.M."/>
            <person name="Zilli J."/>
            <person name="James E.K."/>
        </authorList>
    </citation>
    <scope>NUCLEOTIDE SEQUENCE [LARGE SCALE GENOMIC DNA]</scope>
    <source>
        <strain evidence="5 6">JPY77</strain>
    </source>
</reference>
<accession>A0ABU9QGS6</accession>
<dbReference type="SUPFAM" id="SSF52317">
    <property type="entry name" value="Class I glutamine amidotransferase-like"/>
    <property type="match status" value="1"/>
</dbReference>